<comment type="subcellular location">
    <subcellularLocation>
        <location evidence="7">Cytoplasm</location>
    </subcellularLocation>
</comment>
<dbReference type="Gene3D" id="1.10.10.10">
    <property type="entry name" value="Winged helix-like DNA-binding domain superfamily/Winged helix DNA-binding domain"/>
    <property type="match status" value="1"/>
</dbReference>
<dbReference type="PANTHER" id="PTHR33202:SF6">
    <property type="entry name" value="ZINC UPTAKE REGULATION PROTEIN"/>
    <property type="match status" value="1"/>
</dbReference>
<evidence type="ECO:0000256" key="5">
    <source>
        <dbReference type="ARBA" id="ARBA00023125"/>
    </source>
</evidence>
<sequence>MDAHATQPTAPHDHTRCIADALGLAETVCAKRGARLTPLRRRVLELVWNSHRPVGAYAILDDLREGDKAAAPPTVYRALDFLMEQGLIHRIESLNAFVGCDHPEDRHVSQFLICANCGAAVEIDDRGIANAVKKSAADAGFTVNRFTVELQGTCPACAQAA</sequence>
<accession>A0ABU0YJD2</accession>
<keyword evidence="7" id="KW-0963">Cytoplasm</keyword>
<organism evidence="8 9">
    <name type="scientific">Dongia sedimenti</name>
    <dbReference type="NCBI Taxonomy" id="3064282"/>
    <lineage>
        <taxon>Bacteria</taxon>
        <taxon>Pseudomonadati</taxon>
        <taxon>Pseudomonadota</taxon>
        <taxon>Alphaproteobacteria</taxon>
        <taxon>Rhodospirillales</taxon>
        <taxon>Dongiaceae</taxon>
        <taxon>Dongia</taxon>
    </lineage>
</organism>
<comment type="subunit">
    <text evidence="7">Homodimer.</text>
</comment>
<keyword evidence="4 7" id="KW-0805">Transcription regulation</keyword>
<evidence type="ECO:0000256" key="3">
    <source>
        <dbReference type="ARBA" id="ARBA00022833"/>
    </source>
</evidence>
<evidence type="ECO:0000256" key="4">
    <source>
        <dbReference type="ARBA" id="ARBA00023015"/>
    </source>
</evidence>
<dbReference type="EMBL" id="JAUYVI010000003">
    <property type="protein sequence ID" value="MDQ7247834.1"/>
    <property type="molecule type" value="Genomic_DNA"/>
</dbReference>
<keyword evidence="3 7" id="KW-0862">Zinc</keyword>
<dbReference type="Gene3D" id="3.30.1490.190">
    <property type="match status" value="1"/>
</dbReference>
<keyword evidence="9" id="KW-1185">Reference proteome</keyword>
<dbReference type="Proteomes" id="UP001230156">
    <property type="component" value="Unassembled WGS sequence"/>
</dbReference>
<evidence type="ECO:0000313" key="8">
    <source>
        <dbReference type="EMBL" id="MDQ7247834.1"/>
    </source>
</evidence>
<evidence type="ECO:0000256" key="2">
    <source>
        <dbReference type="ARBA" id="ARBA00022491"/>
    </source>
</evidence>
<keyword evidence="7" id="KW-0408">Iron</keyword>
<dbReference type="CDD" id="cd07153">
    <property type="entry name" value="Fur_like"/>
    <property type="match status" value="1"/>
</dbReference>
<evidence type="ECO:0000313" key="9">
    <source>
        <dbReference type="Proteomes" id="UP001230156"/>
    </source>
</evidence>
<keyword evidence="2 7" id="KW-0678">Repressor</keyword>
<proteinExistence type="inferred from homology"/>
<dbReference type="Pfam" id="PF01475">
    <property type="entry name" value="FUR"/>
    <property type="match status" value="1"/>
</dbReference>
<comment type="similarity">
    <text evidence="1 7">Belongs to the Fur family.</text>
</comment>
<evidence type="ECO:0000256" key="7">
    <source>
        <dbReference type="RuleBase" id="RU364037"/>
    </source>
</evidence>
<dbReference type="InterPro" id="IPR036390">
    <property type="entry name" value="WH_DNA-bd_sf"/>
</dbReference>
<evidence type="ECO:0000256" key="1">
    <source>
        <dbReference type="ARBA" id="ARBA00007957"/>
    </source>
</evidence>
<keyword evidence="7" id="KW-0479">Metal-binding</keyword>
<dbReference type="RefSeq" id="WP_379955272.1">
    <property type="nucleotide sequence ID" value="NZ_JAUYVI010000003.1"/>
</dbReference>
<evidence type="ECO:0000256" key="6">
    <source>
        <dbReference type="ARBA" id="ARBA00023163"/>
    </source>
</evidence>
<dbReference type="SUPFAM" id="SSF46785">
    <property type="entry name" value="Winged helix' DNA-binding domain"/>
    <property type="match status" value="1"/>
</dbReference>
<comment type="caution">
    <text evidence="8">The sequence shown here is derived from an EMBL/GenBank/DDBJ whole genome shotgun (WGS) entry which is preliminary data.</text>
</comment>
<name>A0ABU0YJD2_9PROT</name>
<dbReference type="InterPro" id="IPR002481">
    <property type="entry name" value="FUR"/>
</dbReference>
<dbReference type="InterPro" id="IPR036388">
    <property type="entry name" value="WH-like_DNA-bd_sf"/>
</dbReference>
<protein>
    <recommendedName>
        <fullName evidence="7">Ferric uptake regulation protein</fullName>
    </recommendedName>
</protein>
<keyword evidence="6 7" id="KW-0804">Transcription</keyword>
<keyword evidence="5 7" id="KW-0238">DNA-binding</keyword>
<gene>
    <name evidence="7" type="primary">fur</name>
    <name evidence="8" type="ORF">Q8A70_09160</name>
</gene>
<dbReference type="InterPro" id="IPR043135">
    <property type="entry name" value="Fur_C"/>
</dbReference>
<reference evidence="9" key="1">
    <citation type="submission" date="2023-08" db="EMBL/GenBank/DDBJ databases">
        <title>Rhodospirillaceae gen. nov., a novel taxon isolated from the Yangtze River Yuezi River estuary sludge.</title>
        <authorList>
            <person name="Ruan L."/>
        </authorList>
    </citation>
    <scope>NUCLEOTIDE SEQUENCE [LARGE SCALE GENOMIC DNA]</scope>
    <source>
        <strain evidence="9">R-7</strain>
    </source>
</reference>
<dbReference type="PANTHER" id="PTHR33202">
    <property type="entry name" value="ZINC UPTAKE REGULATION PROTEIN"/>
    <property type="match status" value="1"/>
</dbReference>